<keyword evidence="2" id="KW-1185">Reference proteome</keyword>
<dbReference type="GO" id="GO:0008168">
    <property type="term" value="F:methyltransferase activity"/>
    <property type="evidence" value="ECO:0007669"/>
    <property type="project" value="UniProtKB-KW"/>
</dbReference>
<accession>A0ABY7S0H5</accession>
<dbReference type="Pfam" id="PF13578">
    <property type="entry name" value="Methyltransf_24"/>
    <property type="match status" value="1"/>
</dbReference>
<name>A0ABY7S0H5_9FLAO</name>
<dbReference type="Gene3D" id="3.40.50.150">
    <property type="entry name" value="Vaccinia Virus protein VP39"/>
    <property type="match status" value="1"/>
</dbReference>
<reference evidence="1 2" key="1">
    <citation type="submission" date="2023-01" db="EMBL/GenBank/DDBJ databases">
        <title>Psychroserpens ponticola sp. nov., isolated from seawater.</title>
        <authorList>
            <person name="Kristyanto S."/>
            <person name="Jung J."/>
            <person name="Kim J.M."/>
            <person name="Jeon C.O."/>
        </authorList>
    </citation>
    <scope>NUCLEOTIDE SEQUENCE [LARGE SCALE GENOMIC DNA]</scope>
    <source>
        <strain evidence="1 2">MSW6</strain>
    </source>
</reference>
<keyword evidence="1" id="KW-0489">Methyltransferase</keyword>
<proteinExistence type="predicted"/>
<keyword evidence="1" id="KW-0808">Transferase</keyword>
<sequence length="256" mass="29466">MFQIIEYITFLFKSTNQHGVHSPFVYDLVTKCFYDKTKYNAYSKLSTYKASILKNKKQIEITDFGAGSRIFKSNLRAINSIAKTSGSTLKRTQLLYRIVHYFKPQHTLELGTSLGIATQALAIGHSENQVISIEGCPNISDVTKKQLSTFNINNITLITGEFDKALSELKDDNFDLVFLDGNHNKEATLKYFNNLIDKAHNDSIFIFDDIHWSKDMVEAWEVIKSHSKVTVTIDTFFWGFVFFRKEQVKENFTVRL</sequence>
<dbReference type="SUPFAM" id="SSF53335">
    <property type="entry name" value="S-adenosyl-L-methionine-dependent methyltransferases"/>
    <property type="match status" value="1"/>
</dbReference>
<dbReference type="GO" id="GO:0032259">
    <property type="term" value="P:methylation"/>
    <property type="evidence" value="ECO:0007669"/>
    <property type="project" value="UniProtKB-KW"/>
</dbReference>
<dbReference type="Proteomes" id="UP001202717">
    <property type="component" value="Chromosome"/>
</dbReference>
<dbReference type="InterPro" id="IPR029063">
    <property type="entry name" value="SAM-dependent_MTases_sf"/>
</dbReference>
<dbReference type="EMBL" id="CP116221">
    <property type="protein sequence ID" value="WCO02507.1"/>
    <property type="molecule type" value="Genomic_DNA"/>
</dbReference>
<protein>
    <submittedName>
        <fullName evidence="1">Class I SAM-dependent methyltransferase</fullName>
    </submittedName>
</protein>
<dbReference type="RefSeq" id="WP_249995275.1">
    <property type="nucleotide sequence ID" value="NZ_CP116221.1"/>
</dbReference>
<dbReference type="CDD" id="cd02440">
    <property type="entry name" value="AdoMet_MTases"/>
    <property type="match status" value="1"/>
</dbReference>
<evidence type="ECO:0000313" key="2">
    <source>
        <dbReference type="Proteomes" id="UP001202717"/>
    </source>
</evidence>
<organism evidence="1 2">
    <name type="scientific">Psychroserpens ponticola</name>
    <dbReference type="NCBI Taxonomy" id="2932268"/>
    <lineage>
        <taxon>Bacteria</taxon>
        <taxon>Pseudomonadati</taxon>
        <taxon>Bacteroidota</taxon>
        <taxon>Flavobacteriia</taxon>
        <taxon>Flavobacteriales</taxon>
        <taxon>Flavobacteriaceae</taxon>
        <taxon>Psychroserpens</taxon>
    </lineage>
</organism>
<gene>
    <name evidence="1" type="ORF">MUN68_003200</name>
</gene>
<evidence type="ECO:0000313" key="1">
    <source>
        <dbReference type="EMBL" id="WCO02507.1"/>
    </source>
</evidence>